<proteinExistence type="predicted"/>
<organism evidence="1 2">
    <name type="scientific">Mycena metata</name>
    <dbReference type="NCBI Taxonomy" id="1033252"/>
    <lineage>
        <taxon>Eukaryota</taxon>
        <taxon>Fungi</taxon>
        <taxon>Dikarya</taxon>
        <taxon>Basidiomycota</taxon>
        <taxon>Agaricomycotina</taxon>
        <taxon>Agaricomycetes</taxon>
        <taxon>Agaricomycetidae</taxon>
        <taxon>Agaricales</taxon>
        <taxon>Marasmiineae</taxon>
        <taxon>Mycenaceae</taxon>
        <taxon>Mycena</taxon>
    </lineage>
</organism>
<sequence length="232" mass="26870">HTLPVLSEVVPLYDEPEWSFLVMPRMRPCNSPPGLDTVGEFVEFLEQVLEGLVFLHSKNIAHRDICRANLVMDASKWIPAGCHFLRPWTLDGLKYLIPETDDDPRRGPHVPCATISPFPDNLVTRKYRELRKHIPEVSETVPYDPFKADIRLVGEMVRREFLLRYKGLDFVIPLVKKLRHRDPVRRPGAAEALALFRRLTSRLDKNQPLTGWLDFRHSKRRAVLFIKGLGLH</sequence>
<gene>
    <name evidence="1" type="ORF">B0H16DRAFT_1308632</name>
</gene>
<accession>A0AAD7NN68</accession>
<evidence type="ECO:0008006" key="3">
    <source>
        <dbReference type="Google" id="ProtNLM"/>
    </source>
</evidence>
<dbReference type="Gene3D" id="1.10.510.10">
    <property type="entry name" value="Transferase(Phosphotransferase) domain 1"/>
    <property type="match status" value="1"/>
</dbReference>
<dbReference type="AlphaFoldDB" id="A0AAD7NN68"/>
<reference evidence="1" key="1">
    <citation type="submission" date="2023-03" db="EMBL/GenBank/DDBJ databases">
        <title>Massive genome expansion in bonnet fungi (Mycena s.s.) driven by repeated elements and novel gene families across ecological guilds.</title>
        <authorList>
            <consortium name="Lawrence Berkeley National Laboratory"/>
            <person name="Harder C.B."/>
            <person name="Miyauchi S."/>
            <person name="Viragh M."/>
            <person name="Kuo A."/>
            <person name="Thoen E."/>
            <person name="Andreopoulos B."/>
            <person name="Lu D."/>
            <person name="Skrede I."/>
            <person name="Drula E."/>
            <person name="Henrissat B."/>
            <person name="Morin E."/>
            <person name="Kohler A."/>
            <person name="Barry K."/>
            <person name="LaButti K."/>
            <person name="Morin E."/>
            <person name="Salamov A."/>
            <person name="Lipzen A."/>
            <person name="Mereny Z."/>
            <person name="Hegedus B."/>
            <person name="Baldrian P."/>
            <person name="Stursova M."/>
            <person name="Weitz H."/>
            <person name="Taylor A."/>
            <person name="Grigoriev I.V."/>
            <person name="Nagy L.G."/>
            <person name="Martin F."/>
            <person name="Kauserud H."/>
        </authorList>
    </citation>
    <scope>NUCLEOTIDE SEQUENCE</scope>
    <source>
        <strain evidence="1">CBHHK182m</strain>
    </source>
</reference>
<keyword evidence="2" id="KW-1185">Reference proteome</keyword>
<protein>
    <recommendedName>
        <fullName evidence="3">Protein kinase domain-containing protein</fullName>
    </recommendedName>
</protein>
<dbReference type="Proteomes" id="UP001215598">
    <property type="component" value="Unassembled WGS sequence"/>
</dbReference>
<comment type="caution">
    <text evidence="1">The sequence shown here is derived from an EMBL/GenBank/DDBJ whole genome shotgun (WGS) entry which is preliminary data.</text>
</comment>
<feature type="non-terminal residue" evidence="1">
    <location>
        <position position="1"/>
    </location>
</feature>
<dbReference type="EMBL" id="JARKIB010000022">
    <property type="protein sequence ID" value="KAJ7767276.1"/>
    <property type="molecule type" value="Genomic_DNA"/>
</dbReference>
<evidence type="ECO:0000313" key="2">
    <source>
        <dbReference type="Proteomes" id="UP001215598"/>
    </source>
</evidence>
<evidence type="ECO:0000313" key="1">
    <source>
        <dbReference type="EMBL" id="KAJ7767276.1"/>
    </source>
</evidence>
<name>A0AAD7NN68_9AGAR</name>
<dbReference type="SUPFAM" id="SSF56112">
    <property type="entry name" value="Protein kinase-like (PK-like)"/>
    <property type="match status" value="1"/>
</dbReference>
<dbReference type="InterPro" id="IPR011009">
    <property type="entry name" value="Kinase-like_dom_sf"/>
</dbReference>